<feature type="region of interest" description="Disordered" evidence="2">
    <location>
        <begin position="114"/>
        <end position="151"/>
    </location>
</feature>
<feature type="coiled-coil region" evidence="1">
    <location>
        <begin position="24"/>
        <end position="51"/>
    </location>
</feature>
<evidence type="ECO:0000313" key="5">
    <source>
        <dbReference type="Proteomes" id="UP001642464"/>
    </source>
</evidence>
<evidence type="ECO:0000256" key="3">
    <source>
        <dbReference type="SAM" id="SignalP"/>
    </source>
</evidence>
<proteinExistence type="predicted"/>
<keyword evidence="1" id="KW-0175">Coiled coil</keyword>
<keyword evidence="3" id="KW-0732">Signal</keyword>
<dbReference type="Proteomes" id="UP001642464">
    <property type="component" value="Unassembled WGS sequence"/>
</dbReference>
<accession>A0ABP0IFD2</accession>
<protein>
    <submittedName>
        <fullName evidence="4">Uncharacterized protein</fullName>
    </submittedName>
</protein>
<feature type="compositionally biased region" description="Basic and acidic residues" evidence="2">
    <location>
        <begin position="123"/>
        <end position="137"/>
    </location>
</feature>
<organism evidence="4 5">
    <name type="scientific">Durusdinium trenchii</name>
    <dbReference type="NCBI Taxonomy" id="1381693"/>
    <lineage>
        <taxon>Eukaryota</taxon>
        <taxon>Sar</taxon>
        <taxon>Alveolata</taxon>
        <taxon>Dinophyceae</taxon>
        <taxon>Suessiales</taxon>
        <taxon>Symbiodiniaceae</taxon>
        <taxon>Durusdinium</taxon>
    </lineage>
</organism>
<feature type="signal peptide" evidence="3">
    <location>
        <begin position="1"/>
        <end position="18"/>
    </location>
</feature>
<gene>
    <name evidence="4" type="ORF">SCF082_LOCUS6628</name>
</gene>
<keyword evidence="5" id="KW-1185">Reference proteome</keyword>
<feature type="chain" id="PRO_5045947363" evidence="3">
    <location>
        <begin position="19"/>
        <end position="300"/>
    </location>
</feature>
<evidence type="ECO:0000313" key="4">
    <source>
        <dbReference type="EMBL" id="CAK9000742.1"/>
    </source>
</evidence>
<comment type="caution">
    <text evidence="4">The sequence shown here is derived from an EMBL/GenBank/DDBJ whole genome shotgun (WGS) entry which is preliminary data.</text>
</comment>
<name>A0ABP0IFD2_9DINO</name>
<feature type="non-terminal residue" evidence="4">
    <location>
        <position position="300"/>
    </location>
</feature>
<sequence length="300" mass="33465">MATLILALVCYLTGKEYAKSFADAKQASDDAAAAQRELSNALSDIAALKELTGYQQAEVGVGSPAPQGSMRQAMLADLQALGREQQQPSPQNPTVAATLQSMRSALDAANTQVASLQQAVQDTESRLRQEQTAHRNNSDQLRTSQQDSEAQLQKLVSERDEMLSEKDREIARWRDEYRRTLVEKEQIADELQRVRKTKDQEIFELASIVDTLKQRIDEIEKVSFEVADGEIVRVDNTTRMVWINVGSLQNLRPQVTFSVYTQSHLGIGRGVEDIKAKIEVTEIVGPQLAAARILQEDLDR</sequence>
<evidence type="ECO:0000256" key="2">
    <source>
        <dbReference type="SAM" id="MobiDB-lite"/>
    </source>
</evidence>
<evidence type="ECO:0000256" key="1">
    <source>
        <dbReference type="SAM" id="Coils"/>
    </source>
</evidence>
<feature type="compositionally biased region" description="Polar residues" evidence="2">
    <location>
        <begin position="138"/>
        <end position="151"/>
    </location>
</feature>
<dbReference type="EMBL" id="CAXAMM010003642">
    <property type="protein sequence ID" value="CAK9000742.1"/>
    <property type="molecule type" value="Genomic_DNA"/>
</dbReference>
<reference evidence="4 5" key="1">
    <citation type="submission" date="2024-02" db="EMBL/GenBank/DDBJ databases">
        <authorList>
            <person name="Chen Y."/>
            <person name="Shah S."/>
            <person name="Dougan E. K."/>
            <person name="Thang M."/>
            <person name="Chan C."/>
        </authorList>
    </citation>
    <scope>NUCLEOTIDE SEQUENCE [LARGE SCALE GENOMIC DNA]</scope>
</reference>